<accession>A0AA43IWC3</accession>
<dbReference type="AlphaFoldDB" id="A0AA43IWC3"/>
<dbReference type="EMBL" id="JAFFRZ010000002">
    <property type="protein sequence ID" value="MDH4625472.1"/>
    <property type="molecule type" value="Genomic_DNA"/>
</dbReference>
<organism evidence="2 3">
    <name type="scientific">Pseudomonas syringae pv. papulans</name>
    <dbReference type="NCBI Taxonomy" id="83963"/>
    <lineage>
        <taxon>Bacteria</taxon>
        <taxon>Pseudomonadati</taxon>
        <taxon>Pseudomonadota</taxon>
        <taxon>Gammaproteobacteria</taxon>
        <taxon>Pseudomonadales</taxon>
        <taxon>Pseudomonadaceae</taxon>
        <taxon>Pseudomonas</taxon>
        <taxon>Pseudomonas syringae</taxon>
    </lineage>
</organism>
<evidence type="ECO:0000313" key="1">
    <source>
        <dbReference type="EMBL" id="MDH4621951.1"/>
    </source>
</evidence>
<comment type="caution">
    <text evidence="2">The sequence shown here is derived from an EMBL/GenBank/DDBJ whole genome shotgun (WGS) entry which is preliminary data.</text>
</comment>
<dbReference type="RefSeq" id="WP_277836184.1">
    <property type="nucleotide sequence ID" value="NZ_JAFFRY010000098.1"/>
</dbReference>
<evidence type="ECO:0000313" key="2">
    <source>
        <dbReference type="EMBL" id="MDH4625472.1"/>
    </source>
</evidence>
<proteinExistence type="predicted"/>
<reference evidence="2" key="1">
    <citation type="submission" date="2021-02" db="EMBL/GenBank/DDBJ databases">
        <title>Genome analysis of blister spot of apple pathogen from New York area.</title>
        <authorList>
            <person name="Kandel P."/>
            <person name="Hockett K.L."/>
            <person name="Santander R."/>
            <person name="Acimovic S."/>
        </authorList>
    </citation>
    <scope>NUCLEOTIDE SEQUENCE</scope>
    <source>
        <strain evidence="2">PSP1</strain>
    </source>
</reference>
<name>A0AA43IWC3_PSESX</name>
<evidence type="ECO:0008006" key="4">
    <source>
        <dbReference type="Google" id="ProtNLM"/>
    </source>
</evidence>
<gene>
    <name evidence="1" type="ORF">JW322_09210</name>
    <name evidence="2" type="ORF">JW322_27820</name>
</gene>
<evidence type="ECO:0000313" key="3">
    <source>
        <dbReference type="Proteomes" id="UP001162155"/>
    </source>
</evidence>
<sequence>MGEIIHFVGKEQLSAKQNLEQYISHAKTNFPFIDVDWTSNSWDITSFNIGRSQGKIKKVAHFKSLRDESGSKSAVQVPFEGDFLNFAKAAFSETMRRLKLSEFKRHLYALQAIEQALLNSRLKPCITNVTPIVLDNAADLLKGRFKDPWHTSRVLERLVTEIINPARLTPNHLEWSSPIAYSPPVRNDRISPKQTEKVAARLPSLESILALADIHHTSKHVPDRVITSFVTLAMYAPSRSSEILSLPVNCLRNVDSEEGTVLGIAWAPAKGAQPMTKFAASDEFEVVIQKTVDYLVELGATARTAAAWYANNPTKIYLPPGTEHLRNLPITLHEASKILGKATAIVNSHAFRGYGLIATGESTNDKGRMANGAHTNQAPLFEFDSLEKYVLGKLPSIFPILDGHTGIKWHEALFIFPMNTLRPDGESLLYLPAPITTNQINNQLGANPKGVTIFSRNGKANQDGSSIAITTHNFRHLLNTLAQSKHLSEALIAFWSGRKNVSQNEWYDHIPQEAFIEAYLKMGVQTRALNVHGHLDKKVTSISVAHGLSREEALRMELGATHRTRYGICRHDHALTPCPKDKDCVSCSEHTFVKGDKRHKDEAEFQFKLHEKAVSDAQGAVERGEPGASRWLRLHVPKFNAWRQVLDLMNDPSITDGTLVTLPPPENAQSKAGLAEAVRIIGGVTQSIENKSTQAVDEDESLLLEMGFF</sequence>
<dbReference type="EMBL" id="JAFFRZ010000001">
    <property type="protein sequence ID" value="MDH4621951.1"/>
    <property type="molecule type" value="Genomic_DNA"/>
</dbReference>
<protein>
    <recommendedName>
        <fullName evidence="4">Integrase</fullName>
    </recommendedName>
</protein>
<dbReference type="Proteomes" id="UP001162155">
    <property type="component" value="Unassembled WGS sequence"/>
</dbReference>